<dbReference type="InParanoid" id="A0A330L7A2"/>
<evidence type="ECO:0000256" key="4">
    <source>
        <dbReference type="ARBA" id="ARBA00022982"/>
    </source>
</evidence>
<keyword evidence="5" id="KW-0408">Iron</keyword>
<feature type="domain" description="4Fe-4S ferredoxin-type" evidence="7">
    <location>
        <begin position="53"/>
        <end position="82"/>
    </location>
</feature>
<dbReference type="PANTHER" id="PTHR42859:SF10">
    <property type="entry name" value="DIMETHYLSULFOXIDE REDUCTASE CHAIN B"/>
    <property type="match status" value="1"/>
</dbReference>
<dbReference type="InterPro" id="IPR006311">
    <property type="entry name" value="TAT_signal"/>
</dbReference>
<dbReference type="EMBL" id="OUNR01000017">
    <property type="protein sequence ID" value="SPP65743.1"/>
    <property type="molecule type" value="Genomic_DNA"/>
</dbReference>
<dbReference type="OrthoDB" id="9810688at2"/>
<dbReference type="SUPFAM" id="SSF54862">
    <property type="entry name" value="4Fe-4S ferredoxins"/>
    <property type="match status" value="1"/>
</dbReference>
<keyword evidence="1" id="KW-0813">Transport</keyword>
<accession>A0A330L7A2</accession>
<protein>
    <submittedName>
        <fullName evidence="8">Ferredoxin-type protein NapG</fullName>
    </submittedName>
</protein>
<name>A0A330L7A2_9BACT</name>
<keyword evidence="9" id="KW-1185">Reference proteome</keyword>
<proteinExistence type="predicted"/>
<evidence type="ECO:0000313" key="8">
    <source>
        <dbReference type="EMBL" id="SPP65743.1"/>
    </source>
</evidence>
<dbReference type="AlphaFoldDB" id="A0A330L7A2"/>
<dbReference type="PROSITE" id="PS51318">
    <property type="entry name" value="TAT"/>
    <property type="match status" value="1"/>
</dbReference>
<evidence type="ECO:0000259" key="7">
    <source>
        <dbReference type="PROSITE" id="PS51379"/>
    </source>
</evidence>
<dbReference type="PROSITE" id="PS51379">
    <property type="entry name" value="4FE4S_FER_2"/>
    <property type="match status" value="4"/>
</dbReference>
<dbReference type="InterPro" id="IPR050294">
    <property type="entry name" value="RnfB_subfamily"/>
</dbReference>
<feature type="domain" description="4Fe-4S ferredoxin-type" evidence="7">
    <location>
        <begin position="158"/>
        <end position="189"/>
    </location>
</feature>
<dbReference type="InterPro" id="IPR017896">
    <property type="entry name" value="4Fe4S_Fe-S-bd"/>
</dbReference>
<sequence length="197" mass="20862">MASNPSYGRRDFLKDSVMSVAKAAQEFSKQVDAVPEAPAPVLRTDWLRPPGAVEEVLFLDRCTKCGDCIKACDPGAIVCHAGDGTPVIVADQAPCLLCDDLPCITACSTDALRPIDRISDLRLGVAQVSQRLCTAGQGCHACVSKCPVDALSMDFSTMRLEVSAEGCVGCGMCEHICNTVNDHVAIRVIPARQLAGL</sequence>
<evidence type="ECO:0000256" key="2">
    <source>
        <dbReference type="ARBA" id="ARBA00022485"/>
    </source>
</evidence>
<evidence type="ECO:0000313" key="9">
    <source>
        <dbReference type="Proteomes" id="UP000248168"/>
    </source>
</evidence>
<organism evidence="8 9">
    <name type="scientific">Nitrospira lenta</name>
    <dbReference type="NCBI Taxonomy" id="1436998"/>
    <lineage>
        <taxon>Bacteria</taxon>
        <taxon>Pseudomonadati</taxon>
        <taxon>Nitrospirota</taxon>
        <taxon>Nitrospiria</taxon>
        <taxon>Nitrospirales</taxon>
        <taxon>Nitrospiraceae</taxon>
        <taxon>Nitrospira</taxon>
    </lineage>
</organism>
<evidence type="ECO:0000256" key="3">
    <source>
        <dbReference type="ARBA" id="ARBA00022723"/>
    </source>
</evidence>
<gene>
    <name evidence="8" type="primary">napG</name>
    <name evidence="8" type="ORF">NITLEN_40216</name>
</gene>
<evidence type="ECO:0000256" key="6">
    <source>
        <dbReference type="ARBA" id="ARBA00023014"/>
    </source>
</evidence>
<keyword evidence="4" id="KW-0249">Electron transport</keyword>
<dbReference type="GO" id="GO:0046872">
    <property type="term" value="F:metal ion binding"/>
    <property type="evidence" value="ECO:0007669"/>
    <property type="project" value="UniProtKB-KW"/>
</dbReference>
<dbReference type="Pfam" id="PF12838">
    <property type="entry name" value="Fer4_7"/>
    <property type="match status" value="1"/>
</dbReference>
<evidence type="ECO:0000256" key="1">
    <source>
        <dbReference type="ARBA" id="ARBA00022448"/>
    </source>
</evidence>
<keyword evidence="6" id="KW-0411">Iron-sulfur</keyword>
<keyword evidence="2" id="KW-0004">4Fe-4S</keyword>
<dbReference type="PANTHER" id="PTHR42859">
    <property type="entry name" value="OXIDOREDUCTASE"/>
    <property type="match status" value="1"/>
</dbReference>
<dbReference type="Gene3D" id="3.30.70.20">
    <property type="match status" value="2"/>
</dbReference>
<dbReference type="FunCoup" id="A0A330L7A2">
    <property type="interactions" value="36"/>
</dbReference>
<dbReference type="RefSeq" id="WP_121989986.1">
    <property type="nucleotide sequence ID" value="NZ_OUNR01000017.1"/>
</dbReference>
<feature type="domain" description="4Fe-4S ferredoxin-type" evidence="7">
    <location>
        <begin position="124"/>
        <end position="156"/>
    </location>
</feature>
<keyword evidence="3" id="KW-0479">Metal-binding</keyword>
<evidence type="ECO:0000256" key="5">
    <source>
        <dbReference type="ARBA" id="ARBA00023004"/>
    </source>
</evidence>
<dbReference type="Proteomes" id="UP000248168">
    <property type="component" value="Unassembled WGS sequence"/>
</dbReference>
<dbReference type="GO" id="GO:0051539">
    <property type="term" value="F:4 iron, 4 sulfur cluster binding"/>
    <property type="evidence" value="ECO:0007669"/>
    <property type="project" value="UniProtKB-KW"/>
</dbReference>
<reference evidence="9" key="1">
    <citation type="submission" date="2018-04" db="EMBL/GenBank/DDBJ databases">
        <authorList>
            <person name="Lucker S."/>
            <person name="Sakoula D."/>
        </authorList>
    </citation>
    <scope>NUCLEOTIDE SEQUENCE [LARGE SCALE GENOMIC DNA]</scope>
</reference>
<feature type="domain" description="4Fe-4S ferredoxin-type" evidence="7">
    <location>
        <begin position="86"/>
        <end position="117"/>
    </location>
</feature>